<comment type="similarity">
    <text evidence="1 6">Belongs to the peptidase S14 family.</text>
</comment>
<dbReference type="GO" id="GO:0004176">
    <property type="term" value="F:ATP-dependent peptidase activity"/>
    <property type="evidence" value="ECO:0007669"/>
    <property type="project" value="InterPro"/>
</dbReference>
<dbReference type="GO" id="GO:0004252">
    <property type="term" value="F:serine-type endopeptidase activity"/>
    <property type="evidence" value="ECO:0007669"/>
    <property type="project" value="InterPro"/>
</dbReference>
<dbReference type="GO" id="GO:0009368">
    <property type="term" value="C:endopeptidase Clp complex"/>
    <property type="evidence" value="ECO:0007669"/>
    <property type="project" value="TreeGrafter"/>
</dbReference>
<organism evidence="7 8">
    <name type="scientific">Rhodococcus pyridinivorans</name>
    <dbReference type="NCBI Taxonomy" id="103816"/>
    <lineage>
        <taxon>Bacteria</taxon>
        <taxon>Bacillati</taxon>
        <taxon>Actinomycetota</taxon>
        <taxon>Actinomycetes</taxon>
        <taxon>Mycobacteriales</taxon>
        <taxon>Nocardiaceae</taxon>
        <taxon>Rhodococcus</taxon>
    </lineage>
</organism>
<dbReference type="Gene3D" id="3.90.226.10">
    <property type="entry name" value="2-enoyl-CoA Hydratase, Chain A, domain 1"/>
    <property type="match status" value="1"/>
</dbReference>
<keyword evidence="5" id="KW-0720">Serine protease</keyword>
<dbReference type="PRINTS" id="PR00127">
    <property type="entry name" value="CLPPROTEASEP"/>
</dbReference>
<name>A0A7M2XIM0_9NOCA</name>
<evidence type="ECO:0000256" key="5">
    <source>
        <dbReference type="ARBA" id="ARBA00022825"/>
    </source>
</evidence>
<keyword evidence="2" id="KW-0963">Cytoplasm</keyword>
<evidence type="ECO:0000256" key="3">
    <source>
        <dbReference type="ARBA" id="ARBA00022670"/>
    </source>
</evidence>
<dbReference type="InterPro" id="IPR029045">
    <property type="entry name" value="ClpP/crotonase-like_dom_sf"/>
</dbReference>
<dbReference type="PANTHER" id="PTHR10381:SF70">
    <property type="entry name" value="ATP-DEPENDENT CLP PROTEASE PROTEOLYTIC SUBUNIT"/>
    <property type="match status" value="1"/>
</dbReference>
<evidence type="ECO:0000256" key="2">
    <source>
        <dbReference type="ARBA" id="ARBA00022490"/>
    </source>
</evidence>
<dbReference type="NCBIfam" id="NF045542">
    <property type="entry name" value="Clp_rel_HeadMat"/>
    <property type="match status" value="1"/>
</dbReference>
<dbReference type="InterPro" id="IPR001907">
    <property type="entry name" value="ClpP"/>
</dbReference>
<dbReference type="InterPro" id="IPR012106">
    <property type="entry name" value="Phage_Mu_Gp1"/>
</dbReference>
<keyword evidence="4" id="KW-0378">Hydrolase</keyword>
<dbReference type="SUPFAM" id="SSF52096">
    <property type="entry name" value="ClpP/crotonase"/>
    <property type="match status" value="1"/>
</dbReference>
<dbReference type="GO" id="GO:0006515">
    <property type="term" value="P:protein quality control for misfolded or incompletely synthesized proteins"/>
    <property type="evidence" value="ECO:0007669"/>
    <property type="project" value="TreeGrafter"/>
</dbReference>
<reference evidence="7 8" key="1">
    <citation type="submission" date="2020-10" db="EMBL/GenBank/DDBJ databases">
        <title>Whole genome sequence of oil-degrading bacteria Rhodococcus pyridinivorans strain 5Ap.</title>
        <authorList>
            <person name="Akhremchuk A.E."/>
            <person name="Valentovich L.N."/>
            <person name="Charniauskaya M.I."/>
            <person name="Bukliarevich H.A."/>
            <person name="Titok M.A."/>
        </authorList>
    </citation>
    <scope>NUCLEOTIDE SEQUENCE [LARGE SCALE GENOMIC DNA]</scope>
    <source>
        <strain evidence="7 8">5Ap</strain>
    </source>
</reference>
<dbReference type="EMBL" id="CP063450">
    <property type="protein sequence ID" value="QOV97614.1"/>
    <property type="molecule type" value="Genomic_DNA"/>
</dbReference>
<keyword evidence="3 7" id="KW-0645">Protease</keyword>
<dbReference type="Pfam" id="PF00574">
    <property type="entry name" value="CLP_protease"/>
    <property type="match status" value="1"/>
</dbReference>
<keyword evidence="8" id="KW-1185">Reference proteome</keyword>
<protein>
    <recommendedName>
        <fullName evidence="6">ATP-dependent Clp protease proteolytic subunit</fullName>
    </recommendedName>
</protein>
<sequence>MNPFLRNPKAFQRTVIRAESPAPKPGEAGTVSLRLYDPIDSWGGYWGISAKEFVDVLDELPDDTSEIRLLINSPGGEVWEALAILNSLRAHPAKVVAVVEGIAASSASFIAAGVDELHVMANSKIFVHKAWSLCVGNGDDMAKSARDLEHEDRNIAAVYAAKAGGTVEDWLQVMADDTWYSADEAVAAGLADSVVAASGQQDIEAVEQANNRFDLSIFNRADGDRRARISSAAEAEADKKEGPMATLKETLAERLGIEADADDDTIVAALDEALDERAEPAESGAGTPGASVTAAPSLDQAVAAIRAAGLVAVEQGVVDDLRAKAERGDQARAQQIREANEAVVDAAIRDGKIPPARRDHWVNAMAADAEGTKSVLDGMEKGLIPYAEAGHSVDTDTSEGDEVYASLFGKEA</sequence>
<dbReference type="GO" id="GO:0051117">
    <property type="term" value="F:ATPase binding"/>
    <property type="evidence" value="ECO:0007669"/>
    <property type="project" value="TreeGrafter"/>
</dbReference>
<dbReference type="PANTHER" id="PTHR10381">
    <property type="entry name" value="ATP-DEPENDENT CLP PROTEASE PROTEOLYTIC SUBUNIT"/>
    <property type="match status" value="1"/>
</dbReference>
<proteinExistence type="inferred from homology"/>
<evidence type="ECO:0000256" key="6">
    <source>
        <dbReference type="RuleBase" id="RU003567"/>
    </source>
</evidence>
<evidence type="ECO:0000313" key="7">
    <source>
        <dbReference type="EMBL" id="QOV97614.1"/>
    </source>
</evidence>
<gene>
    <name evidence="7" type="ORF">INP59_16960</name>
</gene>
<dbReference type="Pfam" id="PF10123">
    <property type="entry name" value="Mu-like_Pro"/>
    <property type="match status" value="1"/>
</dbReference>
<dbReference type="InterPro" id="IPR023562">
    <property type="entry name" value="ClpP/TepA"/>
</dbReference>
<accession>A0A7M2XIM0</accession>
<dbReference type="Proteomes" id="UP000593818">
    <property type="component" value="Chromosome"/>
</dbReference>
<evidence type="ECO:0000313" key="8">
    <source>
        <dbReference type="Proteomes" id="UP000593818"/>
    </source>
</evidence>
<evidence type="ECO:0000256" key="1">
    <source>
        <dbReference type="ARBA" id="ARBA00007039"/>
    </source>
</evidence>
<dbReference type="AlphaFoldDB" id="A0A7M2XIM0"/>
<dbReference type="CDD" id="cd07016">
    <property type="entry name" value="S14_ClpP_1"/>
    <property type="match status" value="1"/>
</dbReference>
<evidence type="ECO:0000256" key="4">
    <source>
        <dbReference type="ARBA" id="ARBA00022801"/>
    </source>
</evidence>